<name>A0A974RZK7_PERPY</name>
<feature type="repeat" description="TPR" evidence="1">
    <location>
        <begin position="34"/>
        <end position="67"/>
    </location>
</feature>
<dbReference type="RefSeq" id="WP_051387449.1">
    <property type="nucleotide sequence ID" value="NZ_CP068053.1"/>
</dbReference>
<dbReference type="EMBL" id="CP068053">
    <property type="protein sequence ID" value="QQS99651.1"/>
    <property type="molecule type" value="Genomic_DNA"/>
</dbReference>
<accession>A0A974RZK7</accession>
<dbReference type="KEGG" id="ppsr:I6J18_18985"/>
<reference evidence="2 3" key="1">
    <citation type="submission" date="2021-01" db="EMBL/GenBank/DDBJ databases">
        <title>FDA dAtabase for Regulatory Grade micrObial Sequences (FDA-ARGOS): Supporting development and validation of Infectious Disease Dx tests.</title>
        <authorList>
            <person name="Nelson B."/>
            <person name="Plummer A."/>
            <person name="Tallon L."/>
            <person name="Sadzewicz L."/>
            <person name="Zhao X."/>
            <person name="Boylan J."/>
            <person name="Ott S."/>
            <person name="Bowen H."/>
            <person name="Vavikolanu K."/>
            <person name="Mehta A."/>
            <person name="Aluvathingal J."/>
            <person name="Nadendla S."/>
            <person name="Myers T."/>
            <person name="Yan Y."/>
            <person name="Sichtig H."/>
        </authorList>
    </citation>
    <scope>NUCLEOTIDE SEQUENCE [LARGE SCALE GENOMIC DNA]</scope>
    <source>
        <strain evidence="2 3">FDAARGOS_1161</strain>
    </source>
</reference>
<dbReference type="InterPro" id="IPR011990">
    <property type="entry name" value="TPR-like_helical_dom_sf"/>
</dbReference>
<evidence type="ECO:0000313" key="3">
    <source>
        <dbReference type="Proteomes" id="UP000595254"/>
    </source>
</evidence>
<dbReference type="Proteomes" id="UP000595254">
    <property type="component" value="Chromosome"/>
</dbReference>
<dbReference type="Gene3D" id="1.25.40.10">
    <property type="entry name" value="Tetratricopeptide repeat domain"/>
    <property type="match status" value="1"/>
</dbReference>
<protein>
    <submittedName>
        <fullName evidence="2">Tetratricopeptide repeat protein</fullName>
    </submittedName>
</protein>
<dbReference type="SUPFAM" id="SSF116965">
    <property type="entry name" value="Hypothetical protein MPN330"/>
    <property type="match status" value="1"/>
</dbReference>
<dbReference type="InterPro" id="IPR019734">
    <property type="entry name" value="TPR_rpt"/>
</dbReference>
<evidence type="ECO:0000256" key="1">
    <source>
        <dbReference type="PROSITE-ProRule" id="PRU00339"/>
    </source>
</evidence>
<proteinExistence type="predicted"/>
<dbReference type="AlphaFoldDB" id="A0A974RZK7"/>
<dbReference type="SUPFAM" id="SSF48452">
    <property type="entry name" value="TPR-like"/>
    <property type="match status" value="1"/>
</dbReference>
<dbReference type="Pfam" id="PF14559">
    <property type="entry name" value="TPR_19"/>
    <property type="match status" value="1"/>
</dbReference>
<keyword evidence="3" id="KW-1185">Reference proteome</keyword>
<organism evidence="2 3">
    <name type="scientific">Peribacillus psychrosaccharolyticus</name>
    <name type="common">Bacillus psychrosaccharolyticus</name>
    <dbReference type="NCBI Taxonomy" id="1407"/>
    <lineage>
        <taxon>Bacteria</taxon>
        <taxon>Bacillati</taxon>
        <taxon>Bacillota</taxon>
        <taxon>Bacilli</taxon>
        <taxon>Bacillales</taxon>
        <taxon>Bacillaceae</taxon>
        <taxon>Peribacillus</taxon>
    </lineage>
</organism>
<sequence length="357" mass="41261">MLNCLSVKTKDRTELLMGGRNEDNSNIIAFPNLCKRLVDKGLERLEVRDFKKAAELFSQARELEPENPDLNIGLVVALVELNDYEEARDLCKELLFKGIGDYFQVVTIYLMVLLHLNEHQEMVTTIEALLEEGHVPSDKKDHFENMLHFSRRAIDEQKDQEVRIEEKIQEELAEDEGLFENKTDNELLAVVSRLSKVNIRPHMNQIKLVLENSQISPFVKTLLLNILQEQEYDKELTISKFSQQMKVIPSTLSAPNETDFYQHSVKLLEEHLGDRDPTLFDMAVSLIERQHLVMYPFVPEKAEYSGYAAGYHLLAEEYLYGESSIERIAELYQVDQDQAAEKLKVLKEIEDFSSPII</sequence>
<evidence type="ECO:0000313" key="2">
    <source>
        <dbReference type="EMBL" id="QQS99651.1"/>
    </source>
</evidence>
<gene>
    <name evidence="2" type="ORF">I6J18_18985</name>
</gene>
<dbReference type="PROSITE" id="PS50005">
    <property type="entry name" value="TPR"/>
    <property type="match status" value="1"/>
</dbReference>
<keyword evidence="1" id="KW-0802">TPR repeat</keyword>